<feature type="transmembrane region" description="Helical" evidence="5">
    <location>
        <begin position="12"/>
        <end position="33"/>
    </location>
</feature>
<evidence type="ECO:0000256" key="5">
    <source>
        <dbReference type="SAM" id="Phobius"/>
    </source>
</evidence>
<dbReference type="GO" id="GO:0005886">
    <property type="term" value="C:plasma membrane"/>
    <property type="evidence" value="ECO:0007669"/>
    <property type="project" value="UniProtKB-SubCell"/>
</dbReference>
<gene>
    <name evidence="6" type="ORF">LCGC14_3090100</name>
</gene>
<comment type="subcellular location">
    <subcellularLocation>
        <location evidence="1">Cell membrane</location>
    </subcellularLocation>
</comment>
<keyword evidence="3 5" id="KW-0472">Membrane</keyword>
<dbReference type="InterPro" id="IPR027304">
    <property type="entry name" value="Trigger_fact/SurA_dom_sf"/>
</dbReference>
<evidence type="ECO:0008006" key="7">
    <source>
        <dbReference type="Google" id="ProtNLM"/>
    </source>
</evidence>
<dbReference type="EMBL" id="LAZR01066272">
    <property type="protein sequence ID" value="KKK53903.1"/>
    <property type="molecule type" value="Genomic_DNA"/>
</dbReference>
<name>A0A0F8WBC8_9ZZZZ</name>
<organism evidence="6">
    <name type="scientific">marine sediment metagenome</name>
    <dbReference type="NCBI Taxonomy" id="412755"/>
    <lineage>
        <taxon>unclassified sequences</taxon>
        <taxon>metagenomes</taxon>
        <taxon>ecological metagenomes</taxon>
    </lineage>
</organism>
<keyword evidence="2" id="KW-1003">Cell membrane</keyword>
<protein>
    <recommendedName>
        <fullName evidence="7">PpiC domain-containing protein</fullName>
    </recommendedName>
</protein>
<reference evidence="6" key="1">
    <citation type="journal article" date="2015" name="Nature">
        <title>Complex archaea that bridge the gap between prokaryotes and eukaryotes.</title>
        <authorList>
            <person name="Spang A."/>
            <person name="Saw J.H."/>
            <person name="Jorgensen S.L."/>
            <person name="Zaremba-Niedzwiedzka K."/>
            <person name="Martijn J."/>
            <person name="Lind A.E."/>
            <person name="van Eijk R."/>
            <person name="Schleper C."/>
            <person name="Guy L."/>
            <person name="Ettema T.J."/>
        </authorList>
    </citation>
    <scope>NUCLEOTIDE SEQUENCE</scope>
</reference>
<feature type="non-terminal residue" evidence="6">
    <location>
        <position position="281"/>
    </location>
</feature>
<evidence type="ECO:0000256" key="3">
    <source>
        <dbReference type="ARBA" id="ARBA00023136"/>
    </source>
</evidence>
<sequence>MAERKNGRITKGLVWVVLILLIVGLAGFGATSFGGSVQSIGKVGDTEVPLTRYARALEQQLRSFQQQTGQNITLAQAQAAGLDRAVLQQVVATTALEDEAKALGISVGDEEVRREVLQVPAFQGLDGRFDRETYEFALRQAGQKISEFEETIRAETARTLLQGAVVGGVVTPDILTDTLFGFARETRDFSWVTLEADTLEEPLPEPTEAELQTYYEENPAPFTDPEKRRITYAWLTPDMIVDDIEVDEDTLLALYDDRASQYNQPERRLVERLVFPSEDEA</sequence>
<dbReference type="InterPro" id="IPR052029">
    <property type="entry name" value="PpiD_chaperone"/>
</dbReference>
<dbReference type="Gene3D" id="1.10.4030.10">
    <property type="entry name" value="Porin chaperone SurA, peptide-binding domain"/>
    <property type="match status" value="1"/>
</dbReference>
<comment type="caution">
    <text evidence="6">The sequence shown here is derived from an EMBL/GenBank/DDBJ whole genome shotgun (WGS) entry which is preliminary data.</text>
</comment>
<evidence type="ECO:0000313" key="6">
    <source>
        <dbReference type="EMBL" id="KKK53903.1"/>
    </source>
</evidence>
<keyword evidence="5" id="KW-1133">Transmembrane helix</keyword>
<accession>A0A0F8WBC8</accession>
<keyword evidence="5" id="KW-0812">Transmembrane</keyword>
<dbReference type="AlphaFoldDB" id="A0A0F8WBC8"/>
<evidence type="ECO:0000256" key="2">
    <source>
        <dbReference type="ARBA" id="ARBA00022475"/>
    </source>
</evidence>
<evidence type="ECO:0000256" key="1">
    <source>
        <dbReference type="ARBA" id="ARBA00004236"/>
    </source>
</evidence>
<evidence type="ECO:0000256" key="4">
    <source>
        <dbReference type="ARBA" id="ARBA00023186"/>
    </source>
</evidence>
<dbReference type="Pfam" id="PF13624">
    <property type="entry name" value="SurA_N_3"/>
    <property type="match status" value="1"/>
</dbReference>
<keyword evidence="4" id="KW-0143">Chaperone</keyword>
<dbReference type="PANTHER" id="PTHR47529:SF1">
    <property type="entry name" value="PERIPLASMIC CHAPERONE PPID"/>
    <property type="match status" value="1"/>
</dbReference>
<dbReference type="PANTHER" id="PTHR47529">
    <property type="entry name" value="PEPTIDYL-PROLYL CIS-TRANS ISOMERASE D"/>
    <property type="match status" value="1"/>
</dbReference>
<proteinExistence type="predicted"/>
<dbReference type="SUPFAM" id="SSF109998">
    <property type="entry name" value="Triger factor/SurA peptide-binding domain-like"/>
    <property type="match status" value="1"/>
</dbReference>